<dbReference type="GO" id="GO:0015344">
    <property type="term" value="F:siderophore uptake transmembrane transporter activity"/>
    <property type="evidence" value="ECO:0007669"/>
    <property type="project" value="TreeGrafter"/>
</dbReference>
<dbReference type="SUPFAM" id="SSF56935">
    <property type="entry name" value="Porins"/>
    <property type="match status" value="1"/>
</dbReference>
<dbReference type="Pfam" id="PF25183">
    <property type="entry name" value="OMP_b-brl_4"/>
    <property type="match status" value="2"/>
</dbReference>
<dbReference type="InterPro" id="IPR008969">
    <property type="entry name" value="CarboxyPept-like_regulatory"/>
</dbReference>
<keyword evidence="7" id="KW-0732">Signal</keyword>
<evidence type="ECO:0000256" key="1">
    <source>
        <dbReference type="ARBA" id="ARBA00004571"/>
    </source>
</evidence>
<dbReference type="InterPro" id="IPR039426">
    <property type="entry name" value="TonB-dep_rcpt-like"/>
</dbReference>
<dbReference type="SUPFAM" id="SSF49464">
    <property type="entry name" value="Carboxypeptidase regulatory domain-like"/>
    <property type="match status" value="1"/>
</dbReference>
<evidence type="ECO:0000256" key="7">
    <source>
        <dbReference type="SAM" id="SignalP"/>
    </source>
</evidence>
<keyword evidence="5" id="KW-0472">Membrane</keyword>
<comment type="caution">
    <text evidence="9">The sequence shown here is derived from an EMBL/GenBank/DDBJ whole genome shotgun (WGS) entry which is preliminary data.</text>
</comment>
<feature type="chain" id="PRO_5019008765" evidence="7">
    <location>
        <begin position="19"/>
        <end position="1074"/>
    </location>
</feature>
<dbReference type="Proteomes" id="UP000285780">
    <property type="component" value="Unassembled WGS sequence"/>
</dbReference>
<evidence type="ECO:0000313" key="10">
    <source>
        <dbReference type="Proteomes" id="UP000285780"/>
    </source>
</evidence>
<evidence type="ECO:0000256" key="3">
    <source>
        <dbReference type="ARBA" id="ARBA00022452"/>
    </source>
</evidence>
<dbReference type="PANTHER" id="PTHR30069">
    <property type="entry name" value="TONB-DEPENDENT OUTER MEMBRANE RECEPTOR"/>
    <property type="match status" value="1"/>
</dbReference>
<feature type="domain" description="TonB-dependent transporter Oar-like beta-barrel" evidence="8">
    <location>
        <begin position="233"/>
        <end position="298"/>
    </location>
</feature>
<evidence type="ECO:0000256" key="5">
    <source>
        <dbReference type="ARBA" id="ARBA00023136"/>
    </source>
</evidence>
<keyword evidence="9" id="KW-0675">Receptor</keyword>
<evidence type="ECO:0000256" key="4">
    <source>
        <dbReference type="ARBA" id="ARBA00022692"/>
    </source>
</evidence>
<keyword evidence="3" id="KW-1134">Transmembrane beta strand</keyword>
<comment type="subcellular location">
    <subcellularLocation>
        <location evidence="1">Cell outer membrane</location>
        <topology evidence="1">Multi-pass membrane protein</topology>
    </subcellularLocation>
</comment>
<dbReference type="InterPro" id="IPR036942">
    <property type="entry name" value="Beta-barrel_TonB_sf"/>
</dbReference>
<sequence length="1074" mass="119065">MKKLLVFSFVFLSLSIFSQITTSKIKGIVTDSQGEPLFGANIVVLHEPTGTISGAVAQENGRYTIPNLRVGGPYKVTFSYIGFESQEVTNVYLTLGKTTNIDGILAEDGEQLEEVVISSTRSTVFNNDRTGAQTSVSAIQLKTLPTISRSAADFTRLEPTASGNSFGGRNDQFNNFSLDGSIFNNPFGLDSPTPGGQTGSQPISLDAIEQISVSTAPYDVTLSGFTGASVDAVTKSGTNEFTGTVYGFFRNQDMTGGKIKGQDVVKPKLSQSQYGASLGGPIVKDKLFFFANFEKDDREDLGTAGWVPNTGSGAINESRVSESDLMAVKNALSALGYDTGAYEGFTYGSESTKGIFKLDWNINDKNRLALIYNFLRASKEKPAHPTALGSRGPSFQTLQFEKSGYEINNNLNSFQLELNSNLSETTTNKLQVGYTHFDDYRNPMSAPAPVISIQDGNGSNYIIAGHEPFSINNRLDQKVFQLTNNMNFFQGDHTYTVGFSFEKFEFKNSFNLINYESFNFGIFPYYGLFSPYPDVATFLSEAQPGGVVEQYLAATQNAYNTFNANGAGNDGGWKLSELNVGQLAFYVQDEWEMNDKFKLTYGIRFDKPLYFNTSSLIQKFIDTDNGATRDNSVTYYNPNTGKEQTLLSTKMPTNQWLVSPRVGFNWDVKGDNTMQLRGGSGVFTGRLPFVWIGNQVSGADDGFFQLVDPDFKFPQVWRTNLGLDYKFENGIIATTDISYTKDINGAHVQNWGLREPSGTLNTSFDNRGVYMSGDKGNNAYVFTNSDKGRIWNASLKLQKTFDNGLYTSIAYNYLNAKDVNSIEAEITGDAFDFNPVVGNANNDVLAYSKYGDTHRIIGVASKKFTYGGDKFATTISTFFEYAKGGRFNYTYAGNINGDSSIQNNDLLYIPTSSEVQQMQFVVSGPNGETAQEQADAFEAYIRQDDYLSDNRGQYMERYGALAPWRGRWDLKILQDFNFNVSDKKQNTIQLSIDILNVGNLINSDWGVVQQPNNLSPLGVRFPDVDPMNTDPANYIPDYTKEPTYTFNTTQKETFGYDSSLLSRWQMQLGLRYIF</sequence>
<dbReference type="AlphaFoldDB" id="A0A420E1P9"/>
<dbReference type="Gene3D" id="2.60.40.1120">
    <property type="entry name" value="Carboxypeptidase-like, regulatory domain"/>
    <property type="match status" value="1"/>
</dbReference>
<dbReference type="EMBL" id="RAQM01000008">
    <property type="protein sequence ID" value="RKF03797.1"/>
    <property type="molecule type" value="Genomic_DNA"/>
</dbReference>
<proteinExistence type="predicted"/>
<dbReference type="RefSeq" id="WP_211327792.1">
    <property type="nucleotide sequence ID" value="NZ_RAQM01000008.1"/>
</dbReference>
<dbReference type="PANTHER" id="PTHR30069:SF46">
    <property type="entry name" value="OAR PROTEIN"/>
    <property type="match status" value="1"/>
</dbReference>
<evidence type="ECO:0000256" key="2">
    <source>
        <dbReference type="ARBA" id="ARBA00022448"/>
    </source>
</evidence>
<accession>A0A420E1P9</accession>
<dbReference type="GO" id="GO:0009279">
    <property type="term" value="C:cell outer membrane"/>
    <property type="evidence" value="ECO:0007669"/>
    <property type="project" value="UniProtKB-SubCell"/>
</dbReference>
<protein>
    <submittedName>
        <fullName evidence="9">Outer membrane receptor protein involved in Fe transport</fullName>
    </submittedName>
</protein>
<name>A0A420E1P9_9FLAO</name>
<feature type="domain" description="TonB-dependent transporter Oar-like beta-barrel" evidence="8">
    <location>
        <begin position="348"/>
        <end position="688"/>
    </location>
</feature>
<keyword evidence="6" id="KW-0998">Cell outer membrane</keyword>
<keyword evidence="2" id="KW-0813">Transport</keyword>
<dbReference type="Pfam" id="PF13620">
    <property type="entry name" value="CarboxypepD_reg"/>
    <property type="match status" value="1"/>
</dbReference>
<dbReference type="GO" id="GO:0044718">
    <property type="term" value="P:siderophore transmembrane transport"/>
    <property type="evidence" value="ECO:0007669"/>
    <property type="project" value="TreeGrafter"/>
</dbReference>
<gene>
    <name evidence="9" type="ORF">C8N26_1425</name>
</gene>
<feature type="signal peptide" evidence="7">
    <location>
        <begin position="1"/>
        <end position="18"/>
    </location>
</feature>
<keyword evidence="10" id="KW-1185">Reference proteome</keyword>
<organism evidence="9 10">
    <name type="scientific">Tenacibaculum lutimaris</name>
    <dbReference type="NCBI Taxonomy" id="285258"/>
    <lineage>
        <taxon>Bacteria</taxon>
        <taxon>Pseudomonadati</taxon>
        <taxon>Bacteroidota</taxon>
        <taxon>Flavobacteriia</taxon>
        <taxon>Flavobacteriales</taxon>
        <taxon>Flavobacteriaceae</taxon>
        <taxon>Tenacibaculum</taxon>
    </lineage>
</organism>
<reference evidence="9 10" key="1">
    <citation type="submission" date="2018-09" db="EMBL/GenBank/DDBJ databases">
        <title>Genomic Encyclopedia of Archaeal and Bacterial Type Strains, Phase II (KMG-II): from individual species to whole genera.</title>
        <authorList>
            <person name="Goeker M."/>
        </authorList>
    </citation>
    <scope>NUCLEOTIDE SEQUENCE [LARGE SCALE GENOMIC DNA]</scope>
    <source>
        <strain evidence="9 10">DSM 16505</strain>
    </source>
</reference>
<evidence type="ECO:0000256" key="6">
    <source>
        <dbReference type="ARBA" id="ARBA00023237"/>
    </source>
</evidence>
<dbReference type="InterPro" id="IPR057601">
    <property type="entry name" value="Oar-like_b-barrel"/>
</dbReference>
<dbReference type="Gene3D" id="2.40.170.20">
    <property type="entry name" value="TonB-dependent receptor, beta-barrel domain"/>
    <property type="match status" value="1"/>
</dbReference>
<evidence type="ECO:0000259" key="8">
    <source>
        <dbReference type="Pfam" id="PF25183"/>
    </source>
</evidence>
<evidence type="ECO:0000313" key="9">
    <source>
        <dbReference type="EMBL" id="RKF03797.1"/>
    </source>
</evidence>
<keyword evidence="4" id="KW-0812">Transmembrane</keyword>